<name>A0A8J1TBS6_OWEFU</name>
<dbReference type="OrthoDB" id="6019648at2759"/>
<proteinExistence type="predicted"/>
<feature type="non-terminal residue" evidence="1">
    <location>
        <position position="1"/>
    </location>
</feature>
<dbReference type="SUPFAM" id="SSF56672">
    <property type="entry name" value="DNA/RNA polymerases"/>
    <property type="match status" value="1"/>
</dbReference>
<sequence length="121" mass="13595">PVIDNENYKSATNPNIVKKVAKQIREEIENDRYIITKSIPNLISSIGAIPKAGSEEPRIIHDASRPLGKGLNSLATPRPFKFEGFDQAVKLVKPGNYMCKVDLRWGYRHVPTSDNRIKPLV</sequence>
<evidence type="ECO:0000313" key="1">
    <source>
        <dbReference type="EMBL" id="CAH1799572.1"/>
    </source>
</evidence>
<dbReference type="EMBL" id="CAIIXF020000011">
    <property type="protein sequence ID" value="CAH1799572.1"/>
    <property type="molecule type" value="Genomic_DNA"/>
</dbReference>
<gene>
    <name evidence="1" type="ORF">OFUS_LOCUS23568</name>
</gene>
<organism evidence="1 2">
    <name type="scientific">Owenia fusiformis</name>
    <name type="common">Polychaete worm</name>
    <dbReference type="NCBI Taxonomy" id="6347"/>
    <lineage>
        <taxon>Eukaryota</taxon>
        <taxon>Metazoa</taxon>
        <taxon>Spiralia</taxon>
        <taxon>Lophotrochozoa</taxon>
        <taxon>Annelida</taxon>
        <taxon>Polychaeta</taxon>
        <taxon>Sedentaria</taxon>
        <taxon>Canalipalpata</taxon>
        <taxon>Sabellida</taxon>
        <taxon>Oweniida</taxon>
        <taxon>Oweniidae</taxon>
        <taxon>Owenia</taxon>
    </lineage>
</organism>
<dbReference type="InterPro" id="IPR043502">
    <property type="entry name" value="DNA/RNA_pol_sf"/>
</dbReference>
<comment type="caution">
    <text evidence="1">The sequence shown here is derived from an EMBL/GenBank/DDBJ whole genome shotgun (WGS) entry which is preliminary data.</text>
</comment>
<protein>
    <submittedName>
        <fullName evidence="1">Uncharacterized protein</fullName>
    </submittedName>
</protein>
<keyword evidence="2" id="KW-1185">Reference proteome</keyword>
<dbReference type="AlphaFoldDB" id="A0A8J1TBS6"/>
<evidence type="ECO:0000313" key="2">
    <source>
        <dbReference type="Proteomes" id="UP000749559"/>
    </source>
</evidence>
<accession>A0A8J1TBS6</accession>
<reference evidence="1" key="1">
    <citation type="submission" date="2022-03" db="EMBL/GenBank/DDBJ databases">
        <authorList>
            <person name="Martin C."/>
        </authorList>
    </citation>
    <scope>NUCLEOTIDE SEQUENCE</scope>
</reference>
<dbReference type="Proteomes" id="UP000749559">
    <property type="component" value="Unassembled WGS sequence"/>
</dbReference>